<sequence length="97" mass="11004">MRVALVACVERGFTSIQLETDSQVLVDMIHDRIQPEAVLDGILWDISILKQQFEAIEFLYAPRACNEAAHMVTSYDGFEPKWLFNTLVSDVNISICI</sequence>
<dbReference type="GO" id="GO:0004523">
    <property type="term" value="F:RNA-DNA hybrid ribonuclease activity"/>
    <property type="evidence" value="ECO:0007669"/>
    <property type="project" value="InterPro"/>
</dbReference>
<dbReference type="EMBL" id="SMOL01000559">
    <property type="protein sequence ID" value="KAB2606773.1"/>
    <property type="molecule type" value="Genomic_DNA"/>
</dbReference>
<dbReference type="Gene3D" id="3.30.420.10">
    <property type="entry name" value="Ribonuclease H-like superfamily/Ribonuclease H"/>
    <property type="match status" value="1"/>
</dbReference>
<proteinExistence type="predicted"/>
<evidence type="ECO:0000313" key="2">
    <source>
        <dbReference type="EMBL" id="KAB2606773.1"/>
    </source>
</evidence>
<comment type="caution">
    <text evidence="2">The sequence shown here is derived from an EMBL/GenBank/DDBJ whole genome shotgun (WGS) entry which is preliminary data.</text>
</comment>
<dbReference type="AlphaFoldDB" id="A0A5N5FUQ0"/>
<gene>
    <name evidence="2" type="ORF">D8674_006490</name>
</gene>
<protein>
    <recommendedName>
        <fullName evidence="1">RNase H type-1 domain-containing protein</fullName>
    </recommendedName>
</protein>
<reference evidence="2 3" key="3">
    <citation type="submission" date="2019-11" db="EMBL/GenBank/DDBJ databases">
        <title>A de novo genome assembly of a pear dwarfing rootstock.</title>
        <authorList>
            <person name="Wang F."/>
            <person name="Wang J."/>
            <person name="Li S."/>
            <person name="Zhang Y."/>
            <person name="Fang M."/>
            <person name="Ma L."/>
            <person name="Zhao Y."/>
            <person name="Jiang S."/>
        </authorList>
    </citation>
    <scope>NUCLEOTIDE SEQUENCE [LARGE SCALE GENOMIC DNA]</scope>
    <source>
        <strain evidence="2">S2</strain>
        <tissue evidence="2">Leaf</tissue>
    </source>
</reference>
<name>A0A5N5FUQ0_9ROSA</name>
<dbReference type="GO" id="GO:0003676">
    <property type="term" value="F:nucleic acid binding"/>
    <property type="evidence" value="ECO:0007669"/>
    <property type="project" value="InterPro"/>
</dbReference>
<evidence type="ECO:0000259" key="1">
    <source>
        <dbReference type="Pfam" id="PF13456"/>
    </source>
</evidence>
<dbReference type="InterPro" id="IPR036397">
    <property type="entry name" value="RNaseH_sf"/>
</dbReference>
<reference evidence="3" key="2">
    <citation type="submission" date="2019-10" db="EMBL/GenBank/DDBJ databases">
        <title>A de novo genome assembly of a pear dwarfing rootstock.</title>
        <authorList>
            <person name="Wang F."/>
            <person name="Wang J."/>
            <person name="Li S."/>
            <person name="Zhang Y."/>
            <person name="Fang M."/>
            <person name="Ma L."/>
            <person name="Zhao Y."/>
            <person name="Jiang S."/>
        </authorList>
    </citation>
    <scope>NUCLEOTIDE SEQUENCE [LARGE SCALE GENOMIC DNA]</scope>
</reference>
<evidence type="ECO:0000313" key="3">
    <source>
        <dbReference type="Proteomes" id="UP000327157"/>
    </source>
</evidence>
<dbReference type="InterPro" id="IPR044730">
    <property type="entry name" value="RNase_H-like_dom_plant"/>
</dbReference>
<dbReference type="CDD" id="cd06222">
    <property type="entry name" value="RNase_H_like"/>
    <property type="match status" value="1"/>
</dbReference>
<dbReference type="InterPro" id="IPR002156">
    <property type="entry name" value="RNaseH_domain"/>
</dbReference>
<feature type="domain" description="RNase H type-1" evidence="1">
    <location>
        <begin position="3"/>
        <end position="72"/>
    </location>
</feature>
<reference evidence="2 3" key="1">
    <citation type="submission" date="2019-09" db="EMBL/GenBank/DDBJ databases">
        <authorList>
            <person name="Ou C."/>
        </authorList>
    </citation>
    <scope>NUCLEOTIDE SEQUENCE [LARGE SCALE GENOMIC DNA]</scope>
    <source>
        <strain evidence="2">S2</strain>
        <tissue evidence="2">Leaf</tissue>
    </source>
</reference>
<accession>A0A5N5FUQ0</accession>
<dbReference type="Pfam" id="PF13456">
    <property type="entry name" value="RVT_3"/>
    <property type="match status" value="1"/>
</dbReference>
<dbReference type="Proteomes" id="UP000327157">
    <property type="component" value="Chromosome 11"/>
</dbReference>
<dbReference type="OrthoDB" id="1473488at2759"/>
<keyword evidence="3" id="KW-1185">Reference proteome</keyword>
<organism evidence="2 3">
    <name type="scientific">Pyrus ussuriensis x Pyrus communis</name>
    <dbReference type="NCBI Taxonomy" id="2448454"/>
    <lineage>
        <taxon>Eukaryota</taxon>
        <taxon>Viridiplantae</taxon>
        <taxon>Streptophyta</taxon>
        <taxon>Embryophyta</taxon>
        <taxon>Tracheophyta</taxon>
        <taxon>Spermatophyta</taxon>
        <taxon>Magnoliopsida</taxon>
        <taxon>eudicotyledons</taxon>
        <taxon>Gunneridae</taxon>
        <taxon>Pentapetalae</taxon>
        <taxon>rosids</taxon>
        <taxon>fabids</taxon>
        <taxon>Rosales</taxon>
        <taxon>Rosaceae</taxon>
        <taxon>Amygdaloideae</taxon>
        <taxon>Maleae</taxon>
        <taxon>Pyrus</taxon>
    </lineage>
</organism>